<dbReference type="EMBL" id="WLZY01000002">
    <property type="protein sequence ID" value="NDL57005.1"/>
    <property type="molecule type" value="Genomic_DNA"/>
</dbReference>
<name>A0A7K3M126_9ACTN</name>
<keyword evidence="3" id="KW-1185">Reference proteome</keyword>
<evidence type="ECO:0000313" key="2">
    <source>
        <dbReference type="EMBL" id="NDL57005.1"/>
    </source>
</evidence>
<accession>A0A7K3M126</accession>
<dbReference type="Proteomes" id="UP000460435">
    <property type="component" value="Unassembled WGS sequence"/>
</dbReference>
<organism evidence="2 3">
    <name type="scientific">Phytoactinopolyspora mesophila</name>
    <dbReference type="NCBI Taxonomy" id="2650750"/>
    <lineage>
        <taxon>Bacteria</taxon>
        <taxon>Bacillati</taxon>
        <taxon>Actinomycetota</taxon>
        <taxon>Actinomycetes</taxon>
        <taxon>Jiangellales</taxon>
        <taxon>Jiangellaceae</taxon>
        <taxon>Phytoactinopolyspora</taxon>
    </lineage>
</organism>
<reference evidence="2 3" key="1">
    <citation type="submission" date="2019-11" db="EMBL/GenBank/DDBJ databases">
        <authorList>
            <person name="Li X.-J."/>
            <person name="Feng X.-M."/>
        </authorList>
    </citation>
    <scope>NUCLEOTIDE SEQUENCE [LARGE SCALE GENOMIC DNA]</scope>
    <source>
        <strain evidence="2 3">XMNu-373</strain>
    </source>
</reference>
<evidence type="ECO:0000256" key="1">
    <source>
        <dbReference type="SAM" id="MobiDB-lite"/>
    </source>
</evidence>
<gene>
    <name evidence="2" type="ORF">F7O44_07970</name>
</gene>
<protein>
    <submittedName>
        <fullName evidence="2">Uncharacterized protein</fullName>
    </submittedName>
</protein>
<dbReference type="AlphaFoldDB" id="A0A7K3M126"/>
<proteinExistence type="predicted"/>
<feature type="region of interest" description="Disordered" evidence="1">
    <location>
        <begin position="85"/>
        <end position="111"/>
    </location>
</feature>
<dbReference type="RefSeq" id="WP_162449694.1">
    <property type="nucleotide sequence ID" value="NZ_WLZY01000002.1"/>
</dbReference>
<evidence type="ECO:0000313" key="3">
    <source>
        <dbReference type="Proteomes" id="UP000460435"/>
    </source>
</evidence>
<comment type="caution">
    <text evidence="2">The sequence shown here is derived from an EMBL/GenBank/DDBJ whole genome shotgun (WGS) entry which is preliminary data.</text>
</comment>
<sequence length="111" mass="12735">MSAEPETNGSQEILNCHWPAHPAMLVEQEHAVPVRVRVAFARDGECFIEGWAKRWDYSHVLVAIDDPRVESNEIWLKPHDVYRRMPTAQSRNARGARSPDNGPRPRRPSAR</sequence>